<protein>
    <submittedName>
        <fullName evidence="1">YdbH domain-containing protein</fullName>
    </submittedName>
</protein>
<sequence length="1023" mass="111428">MWWAVNSCWPPQLSLSDMEWHWTSRTVEVGQITWQMETPSGCAIRIKGLKITPNTWLPSAWQVESELVWVPAVCLVSHSAPQEPAESSEAFPPQLPEMAWSASIPNVDLTIKQLTIESWISAELQAQLDSEQISVVGKLVPLDNSASFLPPALLTTTPFSFKTAFNQTSKALEFRAEQKHWQAKLNGTIQTDYLFDLEGELSWQNPLPLVTDEVTDEVADNTADVADANQVKPLPINQILLPFNLYGRPEKVSFVIDDGAVDVSMTTSEQVQNLPLQFFTDGWLAWPELSLNSQIASGQKTESEQDQNSGWLLHPNETWNLKLSGQGALGAVEGNHSYPGFEGLASFSYQLENLAISSAKKASNKASNEALDLVPLLQEKMQLSIELPWQLDISTFALSSELALNISLPEQQLSAKLEGPVNLSETATEAALALTAKHPALKHNQTDISATFEHKSLRYQAGISGAGAIADKTLLADSELSYQTQLTINGDTERVVAEFAQLSVKHQHPELPASLDLAPGAQLSWHRGLSTLEANGKVLHPYGEGRFESQLNADQVADKLHGTFKLTSRADLTQADFVLGSQWQLEAKVGEAVSAPTVVINRLIGQGELKNKDPNAPKALSVGVWDGYLSKPLTVYPINNSEQANIELVADKVRLGRDAIPMPKLSAQLLPFDLQQPIQANADFANVINMKTLQTGHGQLFVEYSPKSDQVNWRAEQVALAPYGHLIDPVLLLSSGNISGEGKATGITQSPVFEGQMHWLDIAGDYTGILFNGITGQAQFTGKQSQSGVSVDAEGDIRAASLFPGIPISDMSSNWQLKLAAPNKSAADAEQAVEPVPQLVARLTNVQANVLDGQAYAPQITYPATALETVTVTGLDLSGALAMQESPVVDLRGRVNMSLPMMATAQGVRVENGRIVNRDTLFVKVNDPSVIDQYAAANPAFALVLENLKQMQIGLLSADVSMENDGEALIKATVHGKNPNQTRPIHLNYSHEENLFDLLKSLRMSDSFRQQIEEQLNQSQGAN</sequence>
<dbReference type="EMBL" id="JBHUHT010000007">
    <property type="protein sequence ID" value="MFD2095035.1"/>
    <property type="molecule type" value="Genomic_DNA"/>
</dbReference>
<comment type="caution">
    <text evidence="1">The sequence shown here is derived from an EMBL/GenBank/DDBJ whole genome shotgun (WGS) entry which is preliminary data.</text>
</comment>
<proteinExistence type="predicted"/>
<dbReference type="InterPro" id="IPR021730">
    <property type="entry name" value="YdbH"/>
</dbReference>
<keyword evidence="2" id="KW-1185">Reference proteome</keyword>
<evidence type="ECO:0000313" key="1">
    <source>
        <dbReference type="EMBL" id="MFD2095035.1"/>
    </source>
</evidence>
<gene>
    <name evidence="1" type="ORF">ACFSJ3_03500</name>
</gene>
<reference evidence="2" key="1">
    <citation type="journal article" date="2019" name="Int. J. Syst. Evol. Microbiol.">
        <title>The Global Catalogue of Microorganisms (GCM) 10K type strain sequencing project: providing services to taxonomists for standard genome sequencing and annotation.</title>
        <authorList>
            <consortium name="The Broad Institute Genomics Platform"/>
            <consortium name="The Broad Institute Genome Sequencing Center for Infectious Disease"/>
            <person name="Wu L."/>
            <person name="Ma J."/>
        </authorList>
    </citation>
    <scope>NUCLEOTIDE SEQUENCE [LARGE SCALE GENOMIC DNA]</scope>
    <source>
        <strain evidence="2">CGMCC 1.10992</strain>
    </source>
</reference>
<dbReference type="Proteomes" id="UP001597380">
    <property type="component" value="Unassembled WGS sequence"/>
</dbReference>
<accession>A0ABW4XJX3</accession>
<evidence type="ECO:0000313" key="2">
    <source>
        <dbReference type="Proteomes" id="UP001597380"/>
    </source>
</evidence>
<dbReference type="Pfam" id="PF11739">
    <property type="entry name" value="YdbH-like"/>
    <property type="match status" value="1"/>
</dbReference>
<organism evidence="1 2">
    <name type="scientific">Corallincola platygyrae</name>
    <dbReference type="NCBI Taxonomy" id="1193278"/>
    <lineage>
        <taxon>Bacteria</taxon>
        <taxon>Pseudomonadati</taxon>
        <taxon>Pseudomonadota</taxon>
        <taxon>Gammaproteobacteria</taxon>
        <taxon>Alteromonadales</taxon>
        <taxon>Psychromonadaceae</taxon>
        <taxon>Corallincola</taxon>
    </lineage>
</organism>
<name>A0ABW4XJX3_9GAMM</name>
<dbReference type="RefSeq" id="WP_345337900.1">
    <property type="nucleotide sequence ID" value="NZ_BAABLI010000004.1"/>
</dbReference>